<feature type="domain" description="ResB-like" evidence="7">
    <location>
        <begin position="12"/>
        <end position="293"/>
    </location>
</feature>
<organism evidence="8 9">
    <name type="scientific">Candidatus Acidulodesulfobacterium acidiphilum</name>
    <dbReference type="NCBI Taxonomy" id="2597224"/>
    <lineage>
        <taxon>Bacteria</taxon>
        <taxon>Deltaproteobacteria</taxon>
        <taxon>Candidatus Acidulodesulfobacterales</taxon>
        <taxon>Candidatus Acidulodesulfobacterium</taxon>
    </lineage>
</organism>
<keyword evidence="5 6" id="KW-0472">Membrane</keyword>
<dbReference type="InterPro" id="IPR007816">
    <property type="entry name" value="ResB-like_domain"/>
</dbReference>
<dbReference type="Pfam" id="PF05140">
    <property type="entry name" value="ResB"/>
    <property type="match status" value="2"/>
</dbReference>
<evidence type="ECO:0000256" key="4">
    <source>
        <dbReference type="ARBA" id="ARBA00022989"/>
    </source>
</evidence>
<gene>
    <name evidence="8" type="ORF">EVJ48_09380</name>
</gene>
<sequence>MLSKLNKFISSVKLAVFLFITIAVVAIIGTFINQGDSIKQYKTIFSPTTYHVLYWLGFLNIYDSWYFIALALLLMVNLIAASVNLFPRTIKAVFGPYPSFKEVSEKKNNKAVYETIETKKKPEEVKEVIGKKFGTLLDQKINESKNGTELYYSKNSIFRFSPYIAHISVIIIIIGVLLNFKYGFRSYTNIKVGEKTNVTYLLKNNKPIKLPFTIRLDKYRTTYYPDGIPKAYISKISIIEKHIRILTKNIEVNHPLTYKGITIYQASYGHYKPDKYGILVVNLRHIKSFKKIIYASIGKYYNSKINNIKFMLVRVVRKDKMPYFPFVIKLNNKKILNFRIIRVKNHNFPLIIARYKNIGFIMTPQLKTYYYSGVEISKNTYVSIVWIGCIILVISLFFSFFFNHEETWVSISGINDGKKTKIEIISIPKKKFNSFYKKFAQKINELKKYLN</sequence>
<keyword evidence="4 6" id="KW-1133">Transmembrane helix</keyword>
<keyword evidence="3" id="KW-0201">Cytochrome c-type biogenesis</keyword>
<comment type="caution">
    <text evidence="8">The sequence shown here is derived from an EMBL/GenBank/DDBJ whole genome shotgun (WGS) entry which is preliminary data.</text>
</comment>
<keyword evidence="2 6" id="KW-0812">Transmembrane</keyword>
<accession>A0A520X7S4</accession>
<evidence type="ECO:0000313" key="9">
    <source>
        <dbReference type="Proteomes" id="UP000322454"/>
    </source>
</evidence>
<feature type="transmembrane region" description="Helical" evidence="6">
    <location>
        <begin position="163"/>
        <end position="184"/>
    </location>
</feature>
<protein>
    <recommendedName>
        <fullName evidence="7">ResB-like domain-containing protein</fullName>
    </recommendedName>
</protein>
<reference evidence="8 9" key="1">
    <citation type="submission" date="2019-01" db="EMBL/GenBank/DDBJ databases">
        <title>Insights into ecological role of a new deltaproteobacterial order Candidatus Sinidesulfobacterales (Sva0485) by metagenomics and metatranscriptomics.</title>
        <authorList>
            <person name="Tan S."/>
            <person name="Liu J."/>
            <person name="Fang Y."/>
            <person name="Hedlund B."/>
            <person name="Lian Z.-H."/>
            <person name="Huang L.-Y."/>
            <person name="Li J.-T."/>
            <person name="Huang L.-N."/>
            <person name="Li W.-J."/>
            <person name="Jiang H.-C."/>
            <person name="Dong H.-L."/>
            <person name="Shu W.-S."/>
        </authorList>
    </citation>
    <scope>NUCLEOTIDE SEQUENCE [LARGE SCALE GENOMIC DNA]</scope>
    <source>
        <strain evidence="8">AP4</strain>
    </source>
</reference>
<name>A0A520X7S4_9DELT</name>
<evidence type="ECO:0000256" key="3">
    <source>
        <dbReference type="ARBA" id="ARBA00022748"/>
    </source>
</evidence>
<feature type="transmembrane region" description="Helical" evidence="6">
    <location>
        <begin position="381"/>
        <end position="402"/>
    </location>
</feature>
<dbReference type="EMBL" id="SHMQ01000043">
    <property type="protein sequence ID" value="RZV37162.1"/>
    <property type="molecule type" value="Genomic_DNA"/>
</dbReference>
<dbReference type="PANTHER" id="PTHR31566">
    <property type="entry name" value="CYTOCHROME C BIOGENESIS PROTEIN CCS1, CHLOROPLASTIC"/>
    <property type="match status" value="1"/>
</dbReference>
<proteinExistence type="predicted"/>
<comment type="subcellular location">
    <subcellularLocation>
        <location evidence="1">Membrane</location>
        <topology evidence="1">Multi-pass membrane protein</topology>
    </subcellularLocation>
</comment>
<dbReference type="GO" id="GO:0017004">
    <property type="term" value="P:cytochrome complex assembly"/>
    <property type="evidence" value="ECO:0007669"/>
    <property type="project" value="UniProtKB-KW"/>
</dbReference>
<dbReference type="AlphaFoldDB" id="A0A520X7S4"/>
<dbReference type="PANTHER" id="PTHR31566:SF0">
    <property type="entry name" value="CYTOCHROME C BIOGENESIS PROTEIN CCS1, CHLOROPLASTIC"/>
    <property type="match status" value="1"/>
</dbReference>
<evidence type="ECO:0000256" key="5">
    <source>
        <dbReference type="ARBA" id="ARBA00023136"/>
    </source>
</evidence>
<evidence type="ECO:0000259" key="7">
    <source>
        <dbReference type="Pfam" id="PF05140"/>
    </source>
</evidence>
<evidence type="ECO:0000256" key="1">
    <source>
        <dbReference type="ARBA" id="ARBA00004141"/>
    </source>
</evidence>
<evidence type="ECO:0000313" key="8">
    <source>
        <dbReference type="EMBL" id="RZV37162.1"/>
    </source>
</evidence>
<evidence type="ECO:0000256" key="6">
    <source>
        <dbReference type="SAM" id="Phobius"/>
    </source>
</evidence>
<dbReference type="GO" id="GO:0016020">
    <property type="term" value="C:membrane"/>
    <property type="evidence" value="ECO:0007669"/>
    <property type="project" value="UniProtKB-SubCell"/>
</dbReference>
<feature type="domain" description="ResB-like" evidence="7">
    <location>
        <begin position="357"/>
        <end position="439"/>
    </location>
</feature>
<dbReference type="InterPro" id="IPR023494">
    <property type="entry name" value="Cyt_c_bgen_Ccs1/CcsB/ResB"/>
</dbReference>
<dbReference type="Proteomes" id="UP000322454">
    <property type="component" value="Unassembled WGS sequence"/>
</dbReference>
<feature type="transmembrane region" description="Helical" evidence="6">
    <location>
        <begin position="12"/>
        <end position="32"/>
    </location>
</feature>
<evidence type="ECO:0000256" key="2">
    <source>
        <dbReference type="ARBA" id="ARBA00022692"/>
    </source>
</evidence>